<dbReference type="Gene3D" id="2.60.40.1970">
    <property type="entry name" value="YEATS domain"/>
    <property type="match status" value="1"/>
</dbReference>
<dbReference type="FunFam" id="1.25.40.10:FF:000439">
    <property type="entry name" value="Pentatricopeptide repeat-containing protein mitochondrial"/>
    <property type="match status" value="1"/>
</dbReference>
<keyword evidence="2" id="KW-0805">Transcription regulation</keyword>
<feature type="repeat" description="PPR" evidence="6">
    <location>
        <begin position="194"/>
        <end position="224"/>
    </location>
</feature>
<keyword evidence="4 5" id="KW-0539">Nucleus</keyword>
<dbReference type="PROSITE" id="PS51375">
    <property type="entry name" value="PPR"/>
    <property type="match status" value="3"/>
</dbReference>
<evidence type="ECO:0000313" key="8">
    <source>
        <dbReference type="EMBL" id="KAF5727845.1"/>
    </source>
</evidence>
<dbReference type="FunFam" id="2.60.40.1970:FF:000008">
    <property type="entry name" value="Transcription initiation factor TFIID subunit 14"/>
    <property type="match status" value="1"/>
</dbReference>
<reference evidence="8 9" key="1">
    <citation type="journal article" date="2020" name="Nat. Commun.">
        <title>Genome of Tripterygium wilfordii and identification of cytochrome P450 involved in triptolide biosynthesis.</title>
        <authorList>
            <person name="Tu L."/>
            <person name="Su P."/>
            <person name="Zhang Z."/>
            <person name="Gao L."/>
            <person name="Wang J."/>
            <person name="Hu T."/>
            <person name="Zhou J."/>
            <person name="Zhang Y."/>
            <person name="Zhao Y."/>
            <person name="Liu Y."/>
            <person name="Song Y."/>
            <person name="Tong Y."/>
            <person name="Lu Y."/>
            <person name="Yang J."/>
            <person name="Xu C."/>
            <person name="Jia M."/>
            <person name="Peters R.J."/>
            <person name="Huang L."/>
            <person name="Gao W."/>
        </authorList>
    </citation>
    <scope>NUCLEOTIDE SEQUENCE [LARGE SCALE GENOMIC DNA]</scope>
    <source>
        <strain evidence="9">cv. XIE 37</strain>
        <tissue evidence="8">Leaf</tissue>
    </source>
</reference>
<dbReference type="NCBIfam" id="TIGR00756">
    <property type="entry name" value="PPR"/>
    <property type="match status" value="2"/>
</dbReference>
<gene>
    <name evidence="8" type="ORF">HS088_TW22G01542</name>
</gene>
<evidence type="ECO:0000259" key="7">
    <source>
        <dbReference type="PROSITE" id="PS51037"/>
    </source>
</evidence>
<dbReference type="InterPro" id="IPR046848">
    <property type="entry name" value="E_motif"/>
</dbReference>
<keyword evidence="3" id="KW-0804">Transcription</keyword>
<evidence type="ECO:0000256" key="5">
    <source>
        <dbReference type="PROSITE-ProRule" id="PRU00376"/>
    </source>
</evidence>
<dbReference type="InParanoid" id="A0A7J7C1P5"/>
<dbReference type="Pfam" id="PF12854">
    <property type="entry name" value="PPR_1"/>
    <property type="match status" value="1"/>
</dbReference>
<dbReference type="Pfam" id="PF01535">
    <property type="entry name" value="PPR"/>
    <property type="match status" value="3"/>
</dbReference>
<keyword evidence="9" id="KW-1185">Reference proteome</keyword>
<dbReference type="GO" id="GO:0006355">
    <property type="term" value="P:regulation of DNA-templated transcription"/>
    <property type="evidence" value="ECO:0007669"/>
    <property type="project" value="InterPro"/>
</dbReference>
<protein>
    <recommendedName>
        <fullName evidence="7">YEATS domain-containing protein</fullName>
    </recommendedName>
</protein>
<proteinExistence type="predicted"/>
<feature type="repeat" description="PPR" evidence="6">
    <location>
        <begin position="230"/>
        <end position="264"/>
    </location>
</feature>
<dbReference type="Gene3D" id="1.25.40.10">
    <property type="entry name" value="Tetratricopeptide repeat domain"/>
    <property type="match status" value="2"/>
</dbReference>
<evidence type="ECO:0000256" key="4">
    <source>
        <dbReference type="ARBA" id="ARBA00023242"/>
    </source>
</evidence>
<dbReference type="Pfam" id="PF20431">
    <property type="entry name" value="E_motif"/>
    <property type="match status" value="1"/>
</dbReference>
<dbReference type="InterPro" id="IPR038704">
    <property type="entry name" value="YEAST_sf"/>
</dbReference>
<keyword evidence="1" id="KW-0677">Repeat</keyword>
<dbReference type="CDD" id="cd16910">
    <property type="entry name" value="YEATS_TFIID14_like"/>
    <property type="match status" value="1"/>
</dbReference>
<dbReference type="PANTHER" id="PTHR47573:SF1">
    <property type="entry name" value="PROTEIN AF-9 HOMOLOG"/>
    <property type="match status" value="1"/>
</dbReference>
<dbReference type="PROSITE" id="PS51037">
    <property type="entry name" value="YEATS"/>
    <property type="match status" value="1"/>
</dbReference>
<dbReference type="InterPro" id="IPR002885">
    <property type="entry name" value="PPR_rpt"/>
</dbReference>
<comment type="caution">
    <text evidence="8">The sequence shown here is derived from an EMBL/GenBank/DDBJ whole genome shotgun (WGS) entry which is preliminary data.</text>
</comment>
<dbReference type="EMBL" id="JAAARO010000022">
    <property type="protein sequence ID" value="KAF5727845.1"/>
    <property type="molecule type" value="Genomic_DNA"/>
</dbReference>
<organism evidence="8 9">
    <name type="scientific">Tripterygium wilfordii</name>
    <name type="common">Thunder God vine</name>
    <dbReference type="NCBI Taxonomy" id="458696"/>
    <lineage>
        <taxon>Eukaryota</taxon>
        <taxon>Viridiplantae</taxon>
        <taxon>Streptophyta</taxon>
        <taxon>Embryophyta</taxon>
        <taxon>Tracheophyta</taxon>
        <taxon>Spermatophyta</taxon>
        <taxon>Magnoliopsida</taxon>
        <taxon>eudicotyledons</taxon>
        <taxon>Gunneridae</taxon>
        <taxon>Pentapetalae</taxon>
        <taxon>rosids</taxon>
        <taxon>fabids</taxon>
        <taxon>Celastrales</taxon>
        <taxon>Celastraceae</taxon>
        <taxon>Tripterygium</taxon>
    </lineage>
</organism>
<comment type="subcellular location">
    <subcellularLocation>
        <location evidence="5">Nucleus</location>
    </subcellularLocation>
</comment>
<evidence type="ECO:0000256" key="6">
    <source>
        <dbReference type="PROSITE-ProRule" id="PRU00708"/>
    </source>
</evidence>
<dbReference type="InterPro" id="IPR055129">
    <property type="entry name" value="YEATS_dom"/>
</dbReference>
<dbReference type="PANTHER" id="PTHR47573">
    <property type="entry name" value="PROTEIN AF-9 HOMOLOG"/>
    <property type="match status" value="1"/>
</dbReference>
<accession>A0A7J7C1P5</accession>
<dbReference type="GO" id="GO:0005634">
    <property type="term" value="C:nucleus"/>
    <property type="evidence" value="ECO:0007669"/>
    <property type="project" value="UniProtKB-SubCell"/>
</dbReference>
<dbReference type="InterPro" id="IPR005033">
    <property type="entry name" value="YEATS"/>
</dbReference>
<evidence type="ECO:0000256" key="3">
    <source>
        <dbReference type="ARBA" id="ARBA00023163"/>
    </source>
</evidence>
<feature type="domain" description="YEATS" evidence="7">
    <location>
        <begin position="388"/>
        <end position="532"/>
    </location>
</feature>
<dbReference type="AlphaFoldDB" id="A0A7J7C1P5"/>
<name>A0A7J7C1P5_TRIWF</name>
<dbReference type="Proteomes" id="UP000593562">
    <property type="component" value="Unassembled WGS sequence"/>
</dbReference>
<dbReference type="Pfam" id="PF03366">
    <property type="entry name" value="YEATS"/>
    <property type="match status" value="1"/>
</dbReference>
<sequence>MHANGVPLDTYSLCSSFTAATSVGDAELGKQVHGLYVKSGWSSSVFVGSSLVGLYSKLLFIRDAEVVFDEIPVKNTVCANTLLSGYGEAKMWIEGLELARRMPILNLSYDNFSLSAMLRACAGLSAVELGKQVHAYVIHKICDLAKDVFLQSSLIEMYGKCGLVGKARLVFDLAGTELRVQRRKDIVLWTSMLDGVTFVTLISACCHTGQVKLGIKYFDSMVHHFNLEPGPEHYSCLVDLLCRTGELDKAWKLADEMLAKGNNGTISLWGSLLSSCEDCGNIELGTLAAQKALELEPQNIGIYTKLSNLYARLGMWDEIDRLKESMKQRGLKKDLANSWIESLAVRISCNLAKEDGSDQSEISGFAPKIHRTKMGEPEVSEKKILNKKLKDVEISVPIVYGNIAFWLGKKANEYQSHKWTVYVRGATNEDLGVVIKRVVFQLHSSFNNPTRVVESPPFELSESGWGEFEIAITLFFHNDVCDKPLNLFHHLKLYPEDESGPMSMKKPVVVESYDEIVFPEPSEGFLARMQNHPAVNLPRLPAGFILPPPVPVEDATKKKRGDTKDNPLSQWFMNFSEADELLQLAAARQQVSFVYLYALSSFQFTS</sequence>
<dbReference type="SUPFAM" id="SSF48452">
    <property type="entry name" value="TPR-like"/>
    <property type="match status" value="1"/>
</dbReference>
<evidence type="ECO:0000313" key="9">
    <source>
        <dbReference type="Proteomes" id="UP000593562"/>
    </source>
</evidence>
<evidence type="ECO:0000256" key="2">
    <source>
        <dbReference type="ARBA" id="ARBA00023015"/>
    </source>
</evidence>
<dbReference type="InterPro" id="IPR011990">
    <property type="entry name" value="TPR-like_helical_dom_sf"/>
</dbReference>
<feature type="repeat" description="PPR" evidence="6">
    <location>
        <begin position="299"/>
        <end position="333"/>
    </location>
</feature>
<evidence type="ECO:0000256" key="1">
    <source>
        <dbReference type="ARBA" id="ARBA00022737"/>
    </source>
</evidence>